<dbReference type="InterPro" id="IPR021299">
    <property type="entry name" value="DUF2871"/>
</dbReference>
<protein>
    <submittedName>
        <fullName evidence="2">DUF2871 domain-containing protein</fullName>
    </submittedName>
</protein>
<organism evidence="2 3">
    <name type="scientific">Nocardia tengchongensis</name>
    <dbReference type="NCBI Taxonomy" id="2055889"/>
    <lineage>
        <taxon>Bacteria</taxon>
        <taxon>Bacillati</taxon>
        <taxon>Actinomycetota</taxon>
        <taxon>Actinomycetes</taxon>
        <taxon>Mycobacteriales</taxon>
        <taxon>Nocardiaceae</taxon>
        <taxon>Nocardia</taxon>
    </lineage>
</organism>
<proteinExistence type="predicted"/>
<feature type="transmembrane region" description="Helical" evidence="1">
    <location>
        <begin position="43"/>
        <end position="62"/>
    </location>
</feature>
<dbReference type="Pfam" id="PF11070">
    <property type="entry name" value="DUF2871"/>
    <property type="match status" value="1"/>
</dbReference>
<sequence length="154" mass="16346">MKKAYFAAAVYTLAGLGLGFYHREFTKAHEFTGPTQLTATHTHVLALGTLFFLIVIALDKQFAFSGTRLFSGFFWTYNLGLVLTVAMMVVHGSLTVLGHAAGPAISGVAGLGHIVLTVGFALFFGCLYGPVIHAPETEHATGSTRSPVASGDQR</sequence>
<evidence type="ECO:0000313" key="2">
    <source>
        <dbReference type="EMBL" id="QVI19919.1"/>
    </source>
</evidence>
<dbReference type="RefSeq" id="WP_213555949.1">
    <property type="nucleotide sequence ID" value="NZ_JBHZDI010000177.1"/>
</dbReference>
<feature type="transmembrane region" description="Helical" evidence="1">
    <location>
        <begin position="104"/>
        <end position="128"/>
    </location>
</feature>
<keyword evidence="3" id="KW-1185">Reference proteome</keyword>
<evidence type="ECO:0000256" key="1">
    <source>
        <dbReference type="SAM" id="Phobius"/>
    </source>
</evidence>
<keyword evidence="1" id="KW-0812">Transmembrane</keyword>
<accession>A0ABX8CK29</accession>
<evidence type="ECO:0000313" key="3">
    <source>
        <dbReference type="Proteomes" id="UP000683310"/>
    </source>
</evidence>
<dbReference type="Proteomes" id="UP000683310">
    <property type="component" value="Chromosome"/>
</dbReference>
<keyword evidence="1" id="KW-0472">Membrane</keyword>
<dbReference type="EMBL" id="CP074371">
    <property type="protein sequence ID" value="QVI19919.1"/>
    <property type="molecule type" value="Genomic_DNA"/>
</dbReference>
<keyword evidence="1" id="KW-1133">Transmembrane helix</keyword>
<feature type="transmembrane region" description="Helical" evidence="1">
    <location>
        <begin position="74"/>
        <end position="98"/>
    </location>
</feature>
<name>A0ABX8CK29_9NOCA</name>
<gene>
    <name evidence="2" type="ORF">KHQ06_26990</name>
</gene>
<reference evidence="2 3" key="1">
    <citation type="submission" date="2021-04" db="EMBL/GenBank/DDBJ databases">
        <title>Nocardia tengchongensis.</title>
        <authorList>
            <person name="Zhuang k."/>
            <person name="Ran Y."/>
            <person name="Li W."/>
        </authorList>
    </citation>
    <scope>NUCLEOTIDE SEQUENCE [LARGE SCALE GENOMIC DNA]</scope>
    <source>
        <strain evidence="2 3">CFH S0057</strain>
    </source>
</reference>